<feature type="domain" description="D-isomer specific 2-hydroxyacid dehydrogenase catalytic" evidence="5">
    <location>
        <begin position="26"/>
        <end position="316"/>
    </location>
</feature>
<gene>
    <name evidence="7" type="ORF">KHU32_18630</name>
</gene>
<sequence length="331" mass="34816">MSGNRLKVFLSHGTDTFAGYFGDQALAELQRHADVVRNPTGRDLRDAELADAAKGCQAIIAFRGSPGTEATFAATPDLVAFLRCAVDISTIDVPAASSHGILVTRATPGFVDSVAELGIGMIVDLARGISRLGQQYRRGEAPTPGRNVQLSASTLGIIGYGRIARRLDEIARALGMKVLVHDPHVRPETSLEEVQARADFLVCLAISSPETANLMDASAFARMKRGAFFINLSRGELVDEAALEAALDSGQLGGAAMDVGRAPDQMPSPRLARRPDVVATPHIGGVTPEAAYHQAMDTVRQIAALADGRLPEGAVNAAAAHRLSRLGIAPG</sequence>
<dbReference type="Pfam" id="PF02826">
    <property type="entry name" value="2-Hacid_dh_C"/>
    <property type="match status" value="1"/>
</dbReference>
<dbReference type="EMBL" id="JAHCDA010000004">
    <property type="protein sequence ID" value="MBS7812971.1"/>
    <property type="molecule type" value="Genomic_DNA"/>
</dbReference>
<dbReference type="InterPro" id="IPR006139">
    <property type="entry name" value="D-isomer_2_OHA_DH_cat_dom"/>
</dbReference>
<organism evidence="7 8">
    <name type="scientific">Roseococcus pinisoli</name>
    <dbReference type="NCBI Taxonomy" id="2835040"/>
    <lineage>
        <taxon>Bacteria</taxon>
        <taxon>Pseudomonadati</taxon>
        <taxon>Pseudomonadota</taxon>
        <taxon>Alphaproteobacteria</taxon>
        <taxon>Acetobacterales</taxon>
        <taxon>Roseomonadaceae</taxon>
        <taxon>Roseococcus</taxon>
    </lineage>
</organism>
<dbReference type="SUPFAM" id="SSF52283">
    <property type="entry name" value="Formate/glycerate dehydrogenase catalytic domain-like"/>
    <property type="match status" value="1"/>
</dbReference>
<evidence type="ECO:0000259" key="6">
    <source>
        <dbReference type="Pfam" id="PF02826"/>
    </source>
</evidence>
<evidence type="ECO:0000313" key="8">
    <source>
        <dbReference type="Proteomes" id="UP000766336"/>
    </source>
</evidence>
<evidence type="ECO:0000256" key="3">
    <source>
        <dbReference type="ARBA" id="ARBA00023027"/>
    </source>
</evidence>
<evidence type="ECO:0000313" key="7">
    <source>
        <dbReference type="EMBL" id="MBS7812971.1"/>
    </source>
</evidence>
<keyword evidence="2 4" id="KW-0560">Oxidoreductase</keyword>
<name>A0ABS5QH00_9PROT</name>
<proteinExistence type="inferred from homology"/>
<dbReference type="InterPro" id="IPR029753">
    <property type="entry name" value="D-isomer_DH_CS"/>
</dbReference>
<dbReference type="Gene3D" id="3.40.50.720">
    <property type="entry name" value="NAD(P)-binding Rossmann-like Domain"/>
    <property type="match status" value="2"/>
</dbReference>
<comment type="similarity">
    <text evidence="1 4">Belongs to the D-isomer specific 2-hydroxyacid dehydrogenase family.</text>
</comment>
<dbReference type="RefSeq" id="WP_213671677.1">
    <property type="nucleotide sequence ID" value="NZ_JAHCDA010000004.1"/>
</dbReference>
<evidence type="ECO:0000256" key="1">
    <source>
        <dbReference type="ARBA" id="ARBA00005854"/>
    </source>
</evidence>
<keyword evidence="8" id="KW-1185">Reference proteome</keyword>
<dbReference type="PROSITE" id="PS00671">
    <property type="entry name" value="D_2_HYDROXYACID_DH_3"/>
    <property type="match status" value="1"/>
</dbReference>
<dbReference type="PANTHER" id="PTHR42789">
    <property type="entry name" value="D-ISOMER SPECIFIC 2-HYDROXYACID DEHYDROGENASE FAMILY PROTEIN (AFU_ORTHOLOGUE AFUA_6G10090)"/>
    <property type="match status" value="1"/>
</dbReference>
<evidence type="ECO:0000259" key="5">
    <source>
        <dbReference type="Pfam" id="PF00389"/>
    </source>
</evidence>
<dbReference type="InterPro" id="IPR006140">
    <property type="entry name" value="D-isomer_DH_NAD-bd"/>
</dbReference>
<protein>
    <submittedName>
        <fullName evidence="7">Hydroxyacid dehydrogenase</fullName>
    </submittedName>
</protein>
<keyword evidence="3" id="KW-0520">NAD</keyword>
<accession>A0ABS5QH00</accession>
<reference evidence="7 8" key="1">
    <citation type="submission" date="2021-05" db="EMBL/GenBank/DDBJ databases">
        <title>Roseococcus sp. XZZS9, whole genome shotgun sequencing project.</title>
        <authorList>
            <person name="Zhao G."/>
            <person name="Shen L."/>
        </authorList>
    </citation>
    <scope>NUCLEOTIDE SEQUENCE [LARGE SCALE GENOMIC DNA]</scope>
    <source>
        <strain evidence="7 8">XZZS9</strain>
    </source>
</reference>
<dbReference type="SUPFAM" id="SSF51735">
    <property type="entry name" value="NAD(P)-binding Rossmann-fold domains"/>
    <property type="match status" value="1"/>
</dbReference>
<dbReference type="InterPro" id="IPR050857">
    <property type="entry name" value="D-2-hydroxyacid_DH"/>
</dbReference>
<evidence type="ECO:0000256" key="4">
    <source>
        <dbReference type="RuleBase" id="RU003719"/>
    </source>
</evidence>
<dbReference type="InterPro" id="IPR036291">
    <property type="entry name" value="NAD(P)-bd_dom_sf"/>
</dbReference>
<dbReference type="PANTHER" id="PTHR42789:SF1">
    <property type="entry name" value="D-ISOMER SPECIFIC 2-HYDROXYACID DEHYDROGENASE FAMILY PROTEIN (AFU_ORTHOLOGUE AFUA_6G10090)"/>
    <property type="match status" value="1"/>
</dbReference>
<evidence type="ECO:0000256" key="2">
    <source>
        <dbReference type="ARBA" id="ARBA00023002"/>
    </source>
</evidence>
<dbReference type="Pfam" id="PF00389">
    <property type="entry name" value="2-Hacid_dh"/>
    <property type="match status" value="1"/>
</dbReference>
<dbReference type="Proteomes" id="UP000766336">
    <property type="component" value="Unassembled WGS sequence"/>
</dbReference>
<feature type="domain" description="D-isomer specific 2-hydroxyacid dehydrogenase NAD-binding" evidence="6">
    <location>
        <begin position="119"/>
        <end position="284"/>
    </location>
</feature>
<comment type="caution">
    <text evidence="7">The sequence shown here is derived from an EMBL/GenBank/DDBJ whole genome shotgun (WGS) entry which is preliminary data.</text>
</comment>